<dbReference type="PROSITE" id="PS50043">
    <property type="entry name" value="HTH_LUXR_2"/>
    <property type="match status" value="1"/>
</dbReference>
<dbReference type="Gene3D" id="3.40.50.2300">
    <property type="match status" value="1"/>
</dbReference>
<keyword evidence="3" id="KW-0238">DNA-binding</keyword>
<dbReference type="PANTHER" id="PTHR43214">
    <property type="entry name" value="TWO-COMPONENT RESPONSE REGULATOR"/>
    <property type="match status" value="1"/>
</dbReference>
<feature type="domain" description="HTH luxR-type" evidence="6">
    <location>
        <begin position="147"/>
        <end position="212"/>
    </location>
</feature>
<keyword evidence="4" id="KW-0804">Transcription</keyword>
<evidence type="ECO:0000256" key="2">
    <source>
        <dbReference type="ARBA" id="ARBA00023015"/>
    </source>
</evidence>
<keyword evidence="1 5" id="KW-0597">Phosphoprotein</keyword>
<protein>
    <submittedName>
        <fullName evidence="8">Two component transcriptional regulator, LuxR family</fullName>
    </submittedName>
</protein>
<keyword evidence="2" id="KW-0805">Transcription regulation</keyword>
<dbReference type="EMBL" id="ACJM01000008">
    <property type="protein sequence ID" value="EEG77343.1"/>
    <property type="molecule type" value="Genomic_DNA"/>
</dbReference>
<dbReference type="PANTHER" id="PTHR43214:SF43">
    <property type="entry name" value="TWO-COMPONENT RESPONSE REGULATOR"/>
    <property type="match status" value="1"/>
</dbReference>
<dbReference type="Proteomes" id="UP000006443">
    <property type="component" value="Unassembled WGS sequence"/>
</dbReference>
<accession>C0GH41</accession>
<name>C0GH41_DETAL</name>
<dbReference type="GO" id="GO:0000160">
    <property type="term" value="P:phosphorelay signal transduction system"/>
    <property type="evidence" value="ECO:0007669"/>
    <property type="project" value="InterPro"/>
</dbReference>
<evidence type="ECO:0000256" key="4">
    <source>
        <dbReference type="ARBA" id="ARBA00023163"/>
    </source>
</evidence>
<dbReference type="InterPro" id="IPR016032">
    <property type="entry name" value="Sig_transdc_resp-reg_C-effctor"/>
</dbReference>
<dbReference type="SUPFAM" id="SSF52172">
    <property type="entry name" value="CheY-like"/>
    <property type="match status" value="1"/>
</dbReference>
<dbReference type="eggNOG" id="COG2197">
    <property type="taxonomic scope" value="Bacteria"/>
</dbReference>
<dbReference type="GO" id="GO:0003677">
    <property type="term" value="F:DNA binding"/>
    <property type="evidence" value="ECO:0007669"/>
    <property type="project" value="UniProtKB-KW"/>
</dbReference>
<dbReference type="SMART" id="SM00421">
    <property type="entry name" value="HTH_LUXR"/>
    <property type="match status" value="1"/>
</dbReference>
<feature type="modified residue" description="4-aspartylphosphate" evidence="5">
    <location>
        <position position="56"/>
    </location>
</feature>
<dbReference type="Pfam" id="PF00072">
    <property type="entry name" value="Response_reg"/>
    <property type="match status" value="1"/>
</dbReference>
<evidence type="ECO:0000256" key="5">
    <source>
        <dbReference type="PROSITE-ProRule" id="PRU00169"/>
    </source>
</evidence>
<dbReference type="InterPro" id="IPR058245">
    <property type="entry name" value="NreC/VraR/RcsB-like_REC"/>
</dbReference>
<dbReference type="PRINTS" id="PR00038">
    <property type="entry name" value="HTHLUXR"/>
</dbReference>
<evidence type="ECO:0000256" key="1">
    <source>
        <dbReference type="ARBA" id="ARBA00022553"/>
    </source>
</evidence>
<dbReference type="PROSITE" id="PS00622">
    <property type="entry name" value="HTH_LUXR_1"/>
    <property type="match status" value="1"/>
</dbReference>
<keyword evidence="9" id="KW-1185">Reference proteome</keyword>
<dbReference type="InterPro" id="IPR000792">
    <property type="entry name" value="Tscrpt_reg_LuxR_C"/>
</dbReference>
<reference evidence="8 9" key="1">
    <citation type="submission" date="2009-02" db="EMBL/GenBank/DDBJ databases">
        <title>Sequencing of the draft genome and assembly of Dethiobacter alkaliphilus AHT 1.</title>
        <authorList>
            <consortium name="US DOE Joint Genome Institute (JGI-PGF)"/>
            <person name="Lucas S."/>
            <person name="Copeland A."/>
            <person name="Lapidus A."/>
            <person name="Glavina del Rio T."/>
            <person name="Dalin E."/>
            <person name="Tice H."/>
            <person name="Bruce D."/>
            <person name="Goodwin L."/>
            <person name="Pitluck S."/>
            <person name="Larimer F."/>
            <person name="Land M.L."/>
            <person name="Hauser L."/>
            <person name="Muyzer G."/>
        </authorList>
    </citation>
    <scope>NUCLEOTIDE SEQUENCE [LARGE SCALE GENOMIC DNA]</scope>
    <source>
        <strain evidence="8 9">AHT 1</strain>
    </source>
</reference>
<dbReference type="SMART" id="SM00448">
    <property type="entry name" value="REC"/>
    <property type="match status" value="1"/>
</dbReference>
<dbReference type="CDD" id="cd17535">
    <property type="entry name" value="REC_NarL-like"/>
    <property type="match status" value="1"/>
</dbReference>
<evidence type="ECO:0000313" key="8">
    <source>
        <dbReference type="EMBL" id="EEG77343.1"/>
    </source>
</evidence>
<dbReference type="Pfam" id="PF00196">
    <property type="entry name" value="GerE"/>
    <property type="match status" value="1"/>
</dbReference>
<feature type="domain" description="Response regulatory" evidence="7">
    <location>
        <begin position="5"/>
        <end position="121"/>
    </location>
</feature>
<dbReference type="GO" id="GO:0006355">
    <property type="term" value="P:regulation of DNA-templated transcription"/>
    <property type="evidence" value="ECO:0007669"/>
    <property type="project" value="InterPro"/>
</dbReference>
<dbReference type="STRING" id="555088.DealDRAFT_1800"/>
<evidence type="ECO:0000259" key="6">
    <source>
        <dbReference type="PROSITE" id="PS50043"/>
    </source>
</evidence>
<sequence length="225" mass="24888">MGKITIILADDHAVVRESIRRLLEEREDLEVVGEAGDGENAVELVKNLKPRVVILDIAMPKLNGIEATRKIRELSPDTNILILSAYDYSQYVFALLEAGATGYLLKDVNCQELIRSIYSVDKGEPVLCPSVAAKVMQRFRRGEDSETNNAVDSLTGREVEVLTMVANGHRNQEIASRLYVSKRTVEAHLASIFSKLKVGSRTEAILFALKEGMISLEDVEVSGKD</sequence>
<dbReference type="InterPro" id="IPR011006">
    <property type="entry name" value="CheY-like_superfamily"/>
</dbReference>
<comment type="caution">
    <text evidence="8">The sequence shown here is derived from an EMBL/GenBank/DDBJ whole genome shotgun (WGS) entry which is preliminary data.</text>
</comment>
<dbReference type="PROSITE" id="PS50110">
    <property type="entry name" value="RESPONSE_REGULATORY"/>
    <property type="match status" value="1"/>
</dbReference>
<dbReference type="InterPro" id="IPR039420">
    <property type="entry name" value="WalR-like"/>
</dbReference>
<evidence type="ECO:0000256" key="3">
    <source>
        <dbReference type="ARBA" id="ARBA00023125"/>
    </source>
</evidence>
<proteinExistence type="predicted"/>
<dbReference type="SUPFAM" id="SSF46894">
    <property type="entry name" value="C-terminal effector domain of the bipartite response regulators"/>
    <property type="match status" value="1"/>
</dbReference>
<dbReference type="OrthoDB" id="9779069at2"/>
<organism evidence="8 9">
    <name type="scientific">Dethiobacter alkaliphilus AHT 1</name>
    <dbReference type="NCBI Taxonomy" id="555088"/>
    <lineage>
        <taxon>Bacteria</taxon>
        <taxon>Bacillati</taxon>
        <taxon>Bacillota</taxon>
        <taxon>Dethiobacteria</taxon>
        <taxon>Dethiobacterales</taxon>
        <taxon>Dethiobacteraceae</taxon>
        <taxon>Dethiobacter</taxon>
    </lineage>
</organism>
<evidence type="ECO:0000313" key="9">
    <source>
        <dbReference type="Proteomes" id="UP000006443"/>
    </source>
</evidence>
<dbReference type="CDD" id="cd06170">
    <property type="entry name" value="LuxR_C_like"/>
    <property type="match status" value="1"/>
</dbReference>
<evidence type="ECO:0000259" key="7">
    <source>
        <dbReference type="PROSITE" id="PS50110"/>
    </source>
</evidence>
<dbReference type="AlphaFoldDB" id="C0GH41"/>
<dbReference type="RefSeq" id="WP_008516737.1">
    <property type="nucleotide sequence ID" value="NZ_ACJM01000008.1"/>
</dbReference>
<gene>
    <name evidence="8" type="ORF">DealDRAFT_1800</name>
</gene>
<dbReference type="InterPro" id="IPR001789">
    <property type="entry name" value="Sig_transdc_resp-reg_receiver"/>
</dbReference>